<feature type="chain" id="PRO_5006025834" description="Cellulose synthase" evidence="7">
    <location>
        <begin position="28"/>
        <end position="769"/>
    </location>
</feature>
<evidence type="ECO:0008006" key="10">
    <source>
        <dbReference type="Google" id="ProtNLM"/>
    </source>
</evidence>
<keyword evidence="7" id="KW-0732">Signal</keyword>
<dbReference type="Pfam" id="PF03170">
    <property type="entry name" value="BcsB"/>
    <property type="match status" value="1"/>
</dbReference>
<dbReference type="AlphaFoldDB" id="A0A0N8GPV5"/>
<name>A0A0N8GPV5_9CHLR</name>
<comment type="caution">
    <text evidence="8">The sequence shown here is derived from an EMBL/GenBank/DDBJ whole genome shotgun (WGS) entry which is preliminary data.</text>
</comment>
<evidence type="ECO:0000256" key="6">
    <source>
        <dbReference type="SAM" id="Phobius"/>
    </source>
</evidence>
<gene>
    <name evidence="8" type="ORF">SE18_20380</name>
</gene>
<dbReference type="Proteomes" id="UP000050277">
    <property type="component" value="Unassembled WGS sequence"/>
</dbReference>
<dbReference type="RefSeq" id="WP_054536307.1">
    <property type="nucleotide sequence ID" value="NZ_LGKP01000032.1"/>
</dbReference>
<dbReference type="GO" id="GO:0005886">
    <property type="term" value="C:plasma membrane"/>
    <property type="evidence" value="ECO:0007669"/>
    <property type="project" value="UniProtKB-SubCell"/>
</dbReference>
<dbReference type="EMBL" id="LGKP01000032">
    <property type="protein sequence ID" value="KPL81954.1"/>
    <property type="molecule type" value="Genomic_DNA"/>
</dbReference>
<evidence type="ECO:0000256" key="4">
    <source>
        <dbReference type="ARBA" id="ARBA00022989"/>
    </source>
</evidence>
<dbReference type="GO" id="GO:0006011">
    <property type="term" value="P:UDP-alpha-D-glucose metabolic process"/>
    <property type="evidence" value="ECO:0007669"/>
    <property type="project" value="InterPro"/>
</dbReference>
<evidence type="ECO:0000256" key="2">
    <source>
        <dbReference type="ARBA" id="ARBA00022475"/>
    </source>
</evidence>
<feature type="transmembrane region" description="Helical" evidence="6">
    <location>
        <begin position="737"/>
        <end position="758"/>
    </location>
</feature>
<organism evidence="8 9">
    <name type="scientific">Herpetosiphon geysericola</name>
    <dbReference type="NCBI Taxonomy" id="70996"/>
    <lineage>
        <taxon>Bacteria</taxon>
        <taxon>Bacillati</taxon>
        <taxon>Chloroflexota</taxon>
        <taxon>Chloroflexia</taxon>
        <taxon>Herpetosiphonales</taxon>
        <taxon>Herpetosiphonaceae</taxon>
        <taxon>Herpetosiphon</taxon>
    </lineage>
</organism>
<keyword evidence="9" id="KW-1185">Reference proteome</keyword>
<accession>A0A0N8GPV5</accession>
<evidence type="ECO:0000256" key="7">
    <source>
        <dbReference type="SAM" id="SignalP"/>
    </source>
</evidence>
<evidence type="ECO:0000256" key="5">
    <source>
        <dbReference type="ARBA" id="ARBA00023136"/>
    </source>
</evidence>
<sequence length="769" mass="82282">MVRLVRVFLLFSVALGLFASLPMVSQAARTSLNPIPTKTTAAPLNQATVTPVVTDSDSVTFAQLGAREDSMEGPFNARYINVRLPSTWQLEPGAAITLDFETFVSGSSVSSDENVQFFAGSMDVQFNNVQLERIFLDRSGPRSVTIPISQTAYTSTRVDGAHTLGILLDAGLNCGNDSQTSVIIRATSSLKLPHSLGTLSTDIKQLPRPIFQDSPLEPDVATIVVPSNASAAELEAGLIVAAKVGSITSSRIQVPLIAESVLSPTLRSESHLIFVGQAANFENLAAVDFAEGSGAEGFKLSEAQAADGIIQMATSPWNQQRVVLALSGNDDEGVIKAAKAFSTGNVRASNDPSIAVVADVNSPDVLTKTLNLQITDVPSTGLTVERTFRSLGFETASEFGIGGHTFELNVDMPSGYEMSNDGYIEVHFAHSALLDYSVSAMMVRVNDRPAGSIRFDDTTSQNGVGRVPIPRGNLNVGRNRITISANLIPNTPCVDPNLAGIWYTLRADSMIGIPVRATRGRSIVLRNLATFLEPLTISNTLKNIAFVVPSDDPTSWTVAGQLATALGDSLDPAFVELRAVNPEQVASVQANHDLVLVGQAPAHAILQDPALQPIIPAPFAQGSKHPTLGNSRVVYRIPPELSLGYLEFMRSPWNEQRSILAVLGSTDQGVQWSGNALTTSRLRTRLNGSLAIVNDQQISVEDPTVTGDTAGIANDALGENQDDPIYREVTPPEKPQWILYAIAGLLVLMVIISVIVIIQAARNRKQRRI</sequence>
<evidence type="ECO:0000313" key="8">
    <source>
        <dbReference type="EMBL" id="KPL81954.1"/>
    </source>
</evidence>
<dbReference type="STRING" id="70996.SE18_20380"/>
<dbReference type="Gene3D" id="2.60.120.260">
    <property type="entry name" value="Galactose-binding domain-like"/>
    <property type="match status" value="2"/>
</dbReference>
<dbReference type="PANTHER" id="PTHR39083:SF1">
    <property type="entry name" value="CYCLIC DI-GMP-BINDING PROTEIN"/>
    <property type="match status" value="1"/>
</dbReference>
<dbReference type="OrthoDB" id="138829at2"/>
<evidence type="ECO:0000256" key="3">
    <source>
        <dbReference type="ARBA" id="ARBA00022692"/>
    </source>
</evidence>
<evidence type="ECO:0000313" key="9">
    <source>
        <dbReference type="Proteomes" id="UP000050277"/>
    </source>
</evidence>
<keyword evidence="5 6" id="KW-0472">Membrane</keyword>
<protein>
    <recommendedName>
        <fullName evidence="10">Cellulose synthase</fullName>
    </recommendedName>
</protein>
<proteinExistence type="predicted"/>
<keyword evidence="4 6" id="KW-1133">Transmembrane helix</keyword>
<reference evidence="8 9" key="1">
    <citation type="submission" date="2015-07" db="EMBL/GenBank/DDBJ databases">
        <title>Whole genome sequence of Herpetosiphon geysericola DSM 7119.</title>
        <authorList>
            <person name="Hemp J."/>
            <person name="Ward L.M."/>
            <person name="Pace L.A."/>
            <person name="Fischer W.W."/>
        </authorList>
    </citation>
    <scope>NUCLEOTIDE SEQUENCE [LARGE SCALE GENOMIC DNA]</scope>
    <source>
        <strain evidence="8 9">DSM 7119</strain>
    </source>
</reference>
<evidence type="ECO:0000256" key="1">
    <source>
        <dbReference type="ARBA" id="ARBA00004162"/>
    </source>
</evidence>
<comment type="subcellular location">
    <subcellularLocation>
        <location evidence="1">Cell membrane</location>
        <topology evidence="1">Single-pass membrane protein</topology>
    </subcellularLocation>
</comment>
<feature type="signal peptide" evidence="7">
    <location>
        <begin position="1"/>
        <end position="27"/>
    </location>
</feature>
<keyword evidence="2" id="KW-1003">Cell membrane</keyword>
<dbReference type="PANTHER" id="PTHR39083">
    <property type="entry name" value="CYCLIC DI-GMP-BINDING PROTEIN"/>
    <property type="match status" value="1"/>
</dbReference>
<dbReference type="InterPro" id="IPR018513">
    <property type="entry name" value="Cell_synthase_bac"/>
</dbReference>
<keyword evidence="3 6" id="KW-0812">Transmembrane</keyword>